<name>A0A0L7R2B5_9HYME</name>
<gene>
    <name evidence="1" type="ORF">WH47_04500</name>
</gene>
<keyword evidence="2" id="KW-1185">Reference proteome</keyword>
<dbReference type="Gene3D" id="3.30.420.10">
    <property type="entry name" value="Ribonuclease H-like superfamily/Ribonuclease H"/>
    <property type="match status" value="1"/>
</dbReference>
<dbReference type="PANTHER" id="PTHR47326:SF1">
    <property type="entry name" value="HTH PSQ-TYPE DOMAIN-CONTAINING PROTEIN"/>
    <property type="match status" value="1"/>
</dbReference>
<accession>A0A0L7R2B5</accession>
<evidence type="ECO:0000313" key="1">
    <source>
        <dbReference type="EMBL" id="KOC64911.1"/>
    </source>
</evidence>
<organism evidence="1 2">
    <name type="scientific">Habropoda laboriosa</name>
    <dbReference type="NCBI Taxonomy" id="597456"/>
    <lineage>
        <taxon>Eukaryota</taxon>
        <taxon>Metazoa</taxon>
        <taxon>Ecdysozoa</taxon>
        <taxon>Arthropoda</taxon>
        <taxon>Hexapoda</taxon>
        <taxon>Insecta</taxon>
        <taxon>Pterygota</taxon>
        <taxon>Neoptera</taxon>
        <taxon>Endopterygota</taxon>
        <taxon>Hymenoptera</taxon>
        <taxon>Apocrita</taxon>
        <taxon>Aculeata</taxon>
        <taxon>Apoidea</taxon>
        <taxon>Anthophila</taxon>
        <taxon>Apidae</taxon>
        <taxon>Habropoda</taxon>
    </lineage>
</organism>
<feature type="non-terminal residue" evidence="1">
    <location>
        <position position="1"/>
    </location>
</feature>
<proteinExistence type="predicted"/>
<dbReference type="InterPro" id="IPR036397">
    <property type="entry name" value="RNaseH_sf"/>
</dbReference>
<dbReference type="Proteomes" id="UP000053825">
    <property type="component" value="Unassembled WGS sequence"/>
</dbReference>
<dbReference type="AlphaFoldDB" id="A0A0L7R2B5"/>
<protein>
    <submittedName>
        <fullName evidence="1">Uncharacterized protein</fullName>
    </submittedName>
</protein>
<evidence type="ECO:0000313" key="2">
    <source>
        <dbReference type="Proteomes" id="UP000053825"/>
    </source>
</evidence>
<dbReference type="EMBL" id="KQ414666">
    <property type="protein sequence ID" value="KOC64911.1"/>
    <property type="molecule type" value="Genomic_DNA"/>
</dbReference>
<reference evidence="1 2" key="1">
    <citation type="submission" date="2015-07" db="EMBL/GenBank/DDBJ databases">
        <title>The genome of Habropoda laboriosa.</title>
        <authorList>
            <person name="Pan H."/>
            <person name="Kapheim K."/>
        </authorList>
    </citation>
    <scope>NUCLEOTIDE SEQUENCE [LARGE SCALE GENOMIC DNA]</scope>
    <source>
        <strain evidence="1">0110345459</strain>
    </source>
</reference>
<sequence length="67" mass="8040">PIIWPARSPDLDLYLREQLKSLVYNVPVNNVEELRYLIEESCRRIQATPGILERVRRSAIRRFEQFL</sequence>
<dbReference type="GO" id="GO:0003676">
    <property type="term" value="F:nucleic acid binding"/>
    <property type="evidence" value="ECO:0007669"/>
    <property type="project" value="InterPro"/>
</dbReference>
<dbReference type="PANTHER" id="PTHR47326">
    <property type="entry name" value="TRANSPOSABLE ELEMENT TC3 TRANSPOSASE-LIKE PROTEIN"/>
    <property type="match status" value="1"/>
</dbReference>